<dbReference type="Proteomes" id="UP000219338">
    <property type="component" value="Unassembled WGS sequence"/>
</dbReference>
<proteinExistence type="predicted"/>
<organism evidence="1 2">
    <name type="scientific">Armillaria ostoyae</name>
    <name type="common">Armillaria root rot fungus</name>
    <dbReference type="NCBI Taxonomy" id="47428"/>
    <lineage>
        <taxon>Eukaryota</taxon>
        <taxon>Fungi</taxon>
        <taxon>Dikarya</taxon>
        <taxon>Basidiomycota</taxon>
        <taxon>Agaricomycotina</taxon>
        <taxon>Agaricomycetes</taxon>
        <taxon>Agaricomycetidae</taxon>
        <taxon>Agaricales</taxon>
        <taxon>Marasmiineae</taxon>
        <taxon>Physalacriaceae</taxon>
        <taxon>Armillaria</taxon>
    </lineage>
</organism>
<evidence type="ECO:0000313" key="1">
    <source>
        <dbReference type="EMBL" id="SJL14949.1"/>
    </source>
</evidence>
<dbReference type="AlphaFoldDB" id="A0A284S1S7"/>
<dbReference type="EMBL" id="FUEG01000026">
    <property type="protein sequence ID" value="SJL14949.1"/>
    <property type="molecule type" value="Genomic_DNA"/>
</dbReference>
<accession>A0A284S1S7</accession>
<protein>
    <submittedName>
        <fullName evidence="1">Uncharacterized protein</fullName>
    </submittedName>
</protein>
<sequence length="74" mass="8322">MWVRVRATYAISRRPSAFRNGMAAKRKPDSSRIKSGIFLSATHDIDDPVAASLYSVFEASFKDEDSTEPKKDEI</sequence>
<evidence type="ECO:0000313" key="2">
    <source>
        <dbReference type="Proteomes" id="UP000219338"/>
    </source>
</evidence>
<keyword evidence="2" id="KW-1185">Reference proteome</keyword>
<name>A0A284S1S7_ARMOS</name>
<gene>
    <name evidence="1" type="ORF">ARMOST_18425</name>
</gene>
<reference evidence="2" key="1">
    <citation type="journal article" date="2017" name="Nat. Ecol. Evol.">
        <title>Genome expansion and lineage-specific genetic innovations in the forest pathogenic fungi Armillaria.</title>
        <authorList>
            <person name="Sipos G."/>
            <person name="Prasanna A.N."/>
            <person name="Walter M.C."/>
            <person name="O'Connor E."/>
            <person name="Balint B."/>
            <person name="Krizsan K."/>
            <person name="Kiss B."/>
            <person name="Hess J."/>
            <person name="Varga T."/>
            <person name="Slot J."/>
            <person name="Riley R."/>
            <person name="Boka B."/>
            <person name="Rigling D."/>
            <person name="Barry K."/>
            <person name="Lee J."/>
            <person name="Mihaltcheva S."/>
            <person name="LaButti K."/>
            <person name="Lipzen A."/>
            <person name="Waldron R."/>
            <person name="Moloney N.M."/>
            <person name="Sperisen C."/>
            <person name="Kredics L."/>
            <person name="Vagvoelgyi C."/>
            <person name="Patrignani A."/>
            <person name="Fitzpatrick D."/>
            <person name="Nagy I."/>
            <person name="Doyle S."/>
            <person name="Anderson J.B."/>
            <person name="Grigoriev I.V."/>
            <person name="Gueldener U."/>
            <person name="Muensterkoetter M."/>
            <person name="Nagy L.G."/>
        </authorList>
    </citation>
    <scope>NUCLEOTIDE SEQUENCE [LARGE SCALE GENOMIC DNA]</scope>
    <source>
        <strain evidence="2">C18/9</strain>
    </source>
</reference>